<name>A0A803XY67_MELGA</name>
<proteinExistence type="predicted"/>
<sequence>MGQVRGCPAGVSLRQQSTLGDTAHSTPPDIPKAVCRTLRGPSVEEHNGAVTASPDEERAEDEDHQPHNARCVPPPSTVSQQQCGVTLLGWGRSQPLT</sequence>
<dbReference type="InParanoid" id="A0A803XY67"/>
<evidence type="ECO:0000256" key="1">
    <source>
        <dbReference type="SAM" id="MobiDB-lite"/>
    </source>
</evidence>
<evidence type="ECO:0000313" key="3">
    <source>
        <dbReference type="Proteomes" id="UP000001645"/>
    </source>
</evidence>
<reference evidence="2" key="2">
    <citation type="submission" date="2025-08" db="UniProtKB">
        <authorList>
            <consortium name="Ensembl"/>
        </authorList>
    </citation>
    <scope>IDENTIFICATION</scope>
</reference>
<feature type="compositionally biased region" description="Polar residues" evidence="1">
    <location>
        <begin position="13"/>
        <end position="25"/>
    </location>
</feature>
<dbReference type="Ensembl" id="ENSMGAT00000028847.1">
    <property type="protein sequence ID" value="ENSMGAP00000024463.1"/>
    <property type="gene ID" value="ENSMGAG00000019972.1"/>
</dbReference>
<keyword evidence="3" id="KW-1185">Reference proteome</keyword>
<accession>A0A803XY67</accession>
<feature type="region of interest" description="Disordered" evidence="1">
    <location>
        <begin position="1"/>
        <end position="80"/>
    </location>
</feature>
<reference evidence="2" key="3">
    <citation type="submission" date="2025-09" db="UniProtKB">
        <authorList>
            <consortium name="Ensembl"/>
        </authorList>
    </citation>
    <scope>IDENTIFICATION</scope>
</reference>
<evidence type="ECO:0000313" key="2">
    <source>
        <dbReference type="Ensembl" id="ENSMGAP00000024463.1"/>
    </source>
</evidence>
<reference evidence="2 3" key="1">
    <citation type="journal article" date="2010" name="PLoS Biol.">
        <title>Multi-platform next-generation sequencing of the domestic turkey (Meleagris gallopavo): genome assembly and analysis.</title>
        <authorList>
            <person name="Dalloul R.A."/>
            <person name="Long J.A."/>
            <person name="Zimin A.V."/>
            <person name="Aslam L."/>
            <person name="Beal K."/>
            <person name="Blomberg L.A."/>
            <person name="Bouffard P."/>
            <person name="Burt D.W."/>
            <person name="Crasta O."/>
            <person name="Crooijmans R.P."/>
            <person name="Cooper K."/>
            <person name="Coulombe R.A."/>
            <person name="De S."/>
            <person name="Delany M.E."/>
            <person name="Dodgson J.B."/>
            <person name="Dong J.J."/>
            <person name="Evans C."/>
            <person name="Frederickson K.M."/>
            <person name="Flicek P."/>
            <person name="Florea L."/>
            <person name="Folkerts O."/>
            <person name="Groenen M.A."/>
            <person name="Harkins T.T."/>
            <person name="Herrero J."/>
            <person name="Hoffmann S."/>
            <person name="Megens H.J."/>
            <person name="Jiang A."/>
            <person name="de Jong P."/>
            <person name="Kaiser P."/>
            <person name="Kim H."/>
            <person name="Kim K.W."/>
            <person name="Kim S."/>
            <person name="Langenberger D."/>
            <person name="Lee M.K."/>
            <person name="Lee T."/>
            <person name="Mane S."/>
            <person name="Marcais G."/>
            <person name="Marz M."/>
            <person name="McElroy A.P."/>
            <person name="Modise T."/>
            <person name="Nefedov M."/>
            <person name="Notredame C."/>
            <person name="Paton I.R."/>
            <person name="Payne W.S."/>
            <person name="Pertea G."/>
            <person name="Prickett D."/>
            <person name="Puiu D."/>
            <person name="Qioa D."/>
            <person name="Raineri E."/>
            <person name="Ruffier M."/>
            <person name="Salzberg S.L."/>
            <person name="Schatz M.C."/>
            <person name="Scheuring C."/>
            <person name="Schmidt C.J."/>
            <person name="Schroeder S."/>
            <person name="Searle S.M."/>
            <person name="Smith E.J."/>
            <person name="Smith J."/>
            <person name="Sonstegard T.S."/>
            <person name="Stadler P.F."/>
            <person name="Tafer H."/>
            <person name="Tu Z.J."/>
            <person name="Van Tassell C.P."/>
            <person name="Vilella A.J."/>
            <person name="Williams K.P."/>
            <person name="Yorke J.A."/>
            <person name="Zhang L."/>
            <person name="Zhang H.B."/>
            <person name="Zhang X."/>
            <person name="Zhang Y."/>
            <person name="Reed K.M."/>
        </authorList>
    </citation>
    <scope>NUCLEOTIDE SEQUENCE [LARGE SCALE GENOMIC DNA]</scope>
</reference>
<dbReference type="Proteomes" id="UP000001645">
    <property type="component" value="Chromosome 25"/>
</dbReference>
<protein>
    <submittedName>
        <fullName evidence="2">Uncharacterized protein</fullName>
    </submittedName>
</protein>
<dbReference type="AlphaFoldDB" id="A0A803XY67"/>
<organism evidence="2 3">
    <name type="scientific">Meleagris gallopavo</name>
    <name type="common">Wild turkey</name>
    <dbReference type="NCBI Taxonomy" id="9103"/>
    <lineage>
        <taxon>Eukaryota</taxon>
        <taxon>Metazoa</taxon>
        <taxon>Chordata</taxon>
        <taxon>Craniata</taxon>
        <taxon>Vertebrata</taxon>
        <taxon>Euteleostomi</taxon>
        <taxon>Archelosauria</taxon>
        <taxon>Archosauria</taxon>
        <taxon>Dinosauria</taxon>
        <taxon>Saurischia</taxon>
        <taxon>Theropoda</taxon>
        <taxon>Coelurosauria</taxon>
        <taxon>Aves</taxon>
        <taxon>Neognathae</taxon>
        <taxon>Galloanserae</taxon>
        <taxon>Galliformes</taxon>
        <taxon>Phasianidae</taxon>
        <taxon>Meleagridinae</taxon>
        <taxon>Meleagris</taxon>
    </lineage>
</organism>